<reference evidence="4" key="1">
    <citation type="submission" date="2020-06" db="EMBL/GenBank/DDBJ databases">
        <title>WGS assembly of Ceratodon purpureus strain R40.</title>
        <authorList>
            <person name="Carey S.B."/>
            <person name="Jenkins J."/>
            <person name="Shu S."/>
            <person name="Lovell J.T."/>
            <person name="Sreedasyam A."/>
            <person name="Maumus F."/>
            <person name="Tiley G.P."/>
            <person name="Fernandez-Pozo N."/>
            <person name="Barry K."/>
            <person name="Chen C."/>
            <person name="Wang M."/>
            <person name="Lipzen A."/>
            <person name="Daum C."/>
            <person name="Saski C.A."/>
            <person name="Payton A.C."/>
            <person name="Mcbreen J.C."/>
            <person name="Conrad R.E."/>
            <person name="Kollar L.M."/>
            <person name="Olsson S."/>
            <person name="Huttunen S."/>
            <person name="Landis J.B."/>
            <person name="Wickett N.J."/>
            <person name="Johnson M.G."/>
            <person name="Rensing S.A."/>
            <person name="Grimwood J."/>
            <person name="Schmutz J."/>
            <person name="Mcdaniel S.F."/>
        </authorList>
    </citation>
    <scope>NUCLEOTIDE SEQUENCE</scope>
    <source>
        <strain evidence="4">R40</strain>
    </source>
</reference>
<keyword evidence="1" id="KW-0697">Rotamase</keyword>
<dbReference type="PANTHER" id="PTHR47598">
    <property type="entry name" value="PEPTIDYL-PROLYL CIS-TRANS ISOMERASE FKBP17-2, CHLOROPLASTIC"/>
    <property type="match status" value="1"/>
</dbReference>
<evidence type="ECO:0000313" key="4">
    <source>
        <dbReference type="EMBL" id="KAG0567055.1"/>
    </source>
</evidence>
<dbReference type="GO" id="GO:0003755">
    <property type="term" value="F:peptidyl-prolyl cis-trans isomerase activity"/>
    <property type="evidence" value="ECO:0007669"/>
    <property type="project" value="UniProtKB-KW"/>
</dbReference>
<comment type="catalytic activity">
    <reaction evidence="1">
        <text>[protein]-peptidylproline (omega=180) = [protein]-peptidylproline (omega=0)</text>
        <dbReference type="Rhea" id="RHEA:16237"/>
        <dbReference type="Rhea" id="RHEA-COMP:10747"/>
        <dbReference type="Rhea" id="RHEA-COMP:10748"/>
        <dbReference type="ChEBI" id="CHEBI:83833"/>
        <dbReference type="ChEBI" id="CHEBI:83834"/>
        <dbReference type="EC" id="5.2.1.8"/>
    </reaction>
</comment>
<evidence type="ECO:0000256" key="1">
    <source>
        <dbReference type="PROSITE-ProRule" id="PRU00277"/>
    </source>
</evidence>
<evidence type="ECO:0000313" key="5">
    <source>
        <dbReference type="Proteomes" id="UP000822688"/>
    </source>
</evidence>
<dbReference type="Proteomes" id="UP000822688">
    <property type="component" value="Chromosome 7"/>
</dbReference>
<evidence type="ECO:0000256" key="2">
    <source>
        <dbReference type="SAM" id="MobiDB-lite"/>
    </source>
</evidence>
<feature type="region of interest" description="Disordered" evidence="2">
    <location>
        <begin position="55"/>
        <end position="104"/>
    </location>
</feature>
<gene>
    <name evidence="4" type="ORF">KC19_7G106900</name>
</gene>
<dbReference type="GO" id="GO:0009507">
    <property type="term" value="C:chloroplast"/>
    <property type="evidence" value="ECO:0007669"/>
    <property type="project" value="TreeGrafter"/>
</dbReference>
<dbReference type="Gene3D" id="3.10.50.40">
    <property type="match status" value="1"/>
</dbReference>
<keyword evidence="5" id="KW-1185">Reference proteome</keyword>
<feature type="domain" description="PPIase FKBP-type" evidence="3">
    <location>
        <begin position="183"/>
        <end position="281"/>
    </location>
</feature>
<dbReference type="InterPro" id="IPR001179">
    <property type="entry name" value="PPIase_FKBP_dom"/>
</dbReference>
<protein>
    <recommendedName>
        <fullName evidence="1">peptidylprolyl isomerase</fullName>
        <ecNumber evidence="1">5.2.1.8</ecNumber>
    </recommendedName>
</protein>
<dbReference type="PROSITE" id="PS50059">
    <property type="entry name" value="FKBP_PPIASE"/>
    <property type="match status" value="1"/>
</dbReference>
<dbReference type="InterPro" id="IPR046357">
    <property type="entry name" value="PPIase_dom_sf"/>
</dbReference>
<accession>A0A8T0H8C4</accession>
<proteinExistence type="predicted"/>
<comment type="caution">
    <text evidence="4">The sequence shown here is derived from an EMBL/GenBank/DDBJ whole genome shotgun (WGS) entry which is preliminary data.</text>
</comment>
<dbReference type="PANTHER" id="PTHR47598:SF1">
    <property type="entry name" value="PEPTIDYL-PROLYL CIS-TRANS ISOMERASE FKBP17-2, CHLOROPLASTIC"/>
    <property type="match status" value="1"/>
</dbReference>
<dbReference type="EC" id="5.2.1.8" evidence="1"/>
<sequence length="285" mass="29324">MAMAMAMATTGVMAMAPSTPAFAIPQKHRHFGTISAASSVSVGARHVQQRCRCAATSEDGEASTSGGGSVGEAEGSTVPEAGAAGGESVGTGARRRRADAPRAADSTDWISSNLTRRFGLGAGLAWVGVLAFGVISEQVKTRNEVFREEQGTRDVEGSKEVTLPNGIRYTELREGGGSSPQRGDLVVINLTGRVGSTGEAFIDTTAKGKRPVAFIFGARPLSGGMCDGVEYVLRSTKVGGKRRITVPAAFAFGEAGTTLSSGAKIPGNATLEYVVELQKASIAPS</sequence>
<dbReference type="SUPFAM" id="SSF54534">
    <property type="entry name" value="FKBP-like"/>
    <property type="match status" value="1"/>
</dbReference>
<evidence type="ECO:0000259" key="3">
    <source>
        <dbReference type="PROSITE" id="PS50059"/>
    </source>
</evidence>
<dbReference type="AlphaFoldDB" id="A0A8T0H8C4"/>
<name>A0A8T0H8C4_CERPU</name>
<keyword evidence="1" id="KW-0413">Isomerase</keyword>
<dbReference type="InterPro" id="IPR053111">
    <property type="entry name" value="Chloro_FKBP-type_PPIase"/>
</dbReference>
<organism evidence="4 5">
    <name type="scientific">Ceratodon purpureus</name>
    <name type="common">Fire moss</name>
    <name type="synonym">Dicranum purpureum</name>
    <dbReference type="NCBI Taxonomy" id="3225"/>
    <lineage>
        <taxon>Eukaryota</taxon>
        <taxon>Viridiplantae</taxon>
        <taxon>Streptophyta</taxon>
        <taxon>Embryophyta</taxon>
        <taxon>Bryophyta</taxon>
        <taxon>Bryophytina</taxon>
        <taxon>Bryopsida</taxon>
        <taxon>Dicranidae</taxon>
        <taxon>Pseudoditrichales</taxon>
        <taxon>Ditrichaceae</taxon>
        <taxon>Ceratodon</taxon>
    </lineage>
</organism>
<dbReference type="EMBL" id="CM026428">
    <property type="protein sequence ID" value="KAG0567055.1"/>
    <property type="molecule type" value="Genomic_DNA"/>
</dbReference>
<dbReference type="Pfam" id="PF00254">
    <property type="entry name" value="FKBP_C"/>
    <property type="match status" value="1"/>
</dbReference>